<dbReference type="Gene3D" id="2.170.120.40">
    <property type="entry name" value="YbbR-like domain"/>
    <property type="match status" value="2"/>
</dbReference>
<dbReference type="EMBL" id="CP017962">
    <property type="protein sequence ID" value="APC46894.1"/>
    <property type="molecule type" value="Genomic_DNA"/>
</dbReference>
<accession>A0AAC9IWW6</accession>
<name>A0AAC9IWW6_VIRHA</name>
<organism evidence="2 3">
    <name type="scientific">Virgibacillus halodenitrificans</name>
    <name type="common">Bacillus halodenitrificans</name>
    <dbReference type="NCBI Taxonomy" id="1482"/>
    <lineage>
        <taxon>Bacteria</taxon>
        <taxon>Bacillati</taxon>
        <taxon>Bacillota</taxon>
        <taxon>Bacilli</taxon>
        <taxon>Bacillales</taxon>
        <taxon>Bacillaceae</taxon>
        <taxon>Virgibacillus</taxon>
    </lineage>
</organism>
<dbReference type="Gene3D" id="2.170.120.30">
    <property type="match status" value="2"/>
</dbReference>
<dbReference type="RefSeq" id="WP_019376959.1">
    <property type="nucleotide sequence ID" value="NZ_CP017962.1"/>
</dbReference>
<evidence type="ECO:0000313" key="3">
    <source>
        <dbReference type="Proteomes" id="UP000182945"/>
    </source>
</evidence>
<keyword evidence="1" id="KW-0812">Transmembrane</keyword>
<dbReference type="InterPro" id="IPR012505">
    <property type="entry name" value="YbbR"/>
</dbReference>
<dbReference type="PANTHER" id="PTHR37804:SF1">
    <property type="entry name" value="CDAA REGULATORY PROTEIN CDAR"/>
    <property type="match status" value="1"/>
</dbReference>
<dbReference type="InterPro" id="IPR053154">
    <property type="entry name" value="c-di-AMP_regulator"/>
</dbReference>
<keyword evidence="1" id="KW-1133">Transmembrane helix</keyword>
<keyword evidence="1" id="KW-0472">Membrane</keyword>
<gene>
    <name evidence="2" type="ORF">BME96_01225</name>
</gene>
<dbReference type="PANTHER" id="PTHR37804">
    <property type="entry name" value="CDAA REGULATORY PROTEIN CDAR"/>
    <property type="match status" value="1"/>
</dbReference>
<dbReference type="Proteomes" id="UP000182945">
    <property type="component" value="Chromosome"/>
</dbReference>
<dbReference type="GeneID" id="71512999"/>
<evidence type="ECO:0000256" key="1">
    <source>
        <dbReference type="SAM" id="Phobius"/>
    </source>
</evidence>
<dbReference type="AlphaFoldDB" id="A0AAC9IWW6"/>
<feature type="transmembrane region" description="Helical" evidence="1">
    <location>
        <begin position="9"/>
        <end position="28"/>
    </location>
</feature>
<reference evidence="2 3" key="1">
    <citation type="submission" date="2016-11" db="EMBL/GenBank/DDBJ databases">
        <title>Complete genome sequencing of Virgibacillus halodenitrificans PDB-F2.</title>
        <authorList>
            <person name="Sun Z."/>
            <person name="Zhou Y."/>
            <person name="Li H."/>
        </authorList>
    </citation>
    <scope>NUCLEOTIDE SEQUENCE [LARGE SCALE GENOMIC DNA]</scope>
    <source>
        <strain evidence="2 3">PDB-F2</strain>
    </source>
</reference>
<dbReference type="KEGG" id="vhl:BME96_01225"/>
<evidence type="ECO:0008006" key="4">
    <source>
        <dbReference type="Google" id="ProtNLM"/>
    </source>
</evidence>
<protein>
    <recommendedName>
        <fullName evidence="4">YbbR-like domain-containing protein</fullName>
    </recommendedName>
</protein>
<proteinExistence type="predicted"/>
<sequence length="407" mass="44926">MDNWFRSKWFVRVISLAFAILFYVFVYVDANNSTNSDSTFPGKTQEMQTLNDVPVEIKIDEDDYVVSGVPEYVNVSLEGSLGVLTPLIKQRNFSAFVDLRGLDAGEHIVEVEHNISADLNVYIEPKTVEVTIEKKATAEFPINVDFINTDQLTEGYELGKYEIEPSTVSITSSQSVIDQIGIVKVYVDVKDIDKSINNREVPINVYDTQGNELNVNVQPENAVVSVDIDNPSKKVPVSVETTGELPEGYSLTSISPSVEEVEVFGTSNVLKDIKEISTNEIDLSDIEESGKVEAELSLPEGTMVPNNKIEVSVEVEKPTTITNVPIDVEDLEEGLEISFIEPDDAKMDISVVGKETDVKELSAEDFQVTISAADLEPGEHEVPVKLEGPDGLKTTGEFEKVKINIKE</sequence>
<evidence type="ECO:0000313" key="2">
    <source>
        <dbReference type="EMBL" id="APC46894.1"/>
    </source>
</evidence>
<dbReference type="Pfam" id="PF07949">
    <property type="entry name" value="YbbR"/>
    <property type="match status" value="3"/>
</dbReference>